<dbReference type="EMBL" id="UZWE01000012">
    <property type="protein sequence ID" value="VDS06901.1"/>
    <property type="molecule type" value="Genomic_DNA"/>
</dbReference>
<evidence type="ECO:0000313" key="1">
    <source>
        <dbReference type="EMBL" id="VDS06901.1"/>
    </source>
</evidence>
<dbReference type="Proteomes" id="UP000270743">
    <property type="component" value="Unassembled WGS sequence"/>
</dbReference>
<accession>A0A3S4EPH9</accession>
<name>A0A3S4EPH9_9RHOB</name>
<organism evidence="1 2">
    <name type="scientific">Paracoccus haematequi</name>
    <dbReference type="NCBI Taxonomy" id="2491866"/>
    <lineage>
        <taxon>Bacteria</taxon>
        <taxon>Pseudomonadati</taxon>
        <taxon>Pseudomonadota</taxon>
        <taxon>Alphaproteobacteria</taxon>
        <taxon>Rhodobacterales</taxon>
        <taxon>Paracoccaceae</taxon>
        <taxon>Paracoccus</taxon>
    </lineage>
</organism>
<dbReference type="Pfam" id="PF06935">
    <property type="entry name" value="DUF1284"/>
    <property type="match status" value="1"/>
</dbReference>
<dbReference type="OrthoDB" id="6195504at2"/>
<sequence length="148" mass="15644">MTIHLRAHHLLCLLTYAGKGYSPAFTAGFTAIATRIAAGEAVVMTEGPDDVCAPMLDDPACHCRGDSVVRRDAQAARDVAALLGRPVAPGQRLVLDRAVLDRMRRAFARGGIRSACAGCDWADLCRDIAADGFAATALPASQPDRLRA</sequence>
<evidence type="ECO:0000313" key="2">
    <source>
        <dbReference type="Proteomes" id="UP000270743"/>
    </source>
</evidence>
<gene>
    <name evidence="1" type="ORF">PARHAE_00072</name>
</gene>
<reference evidence="1 2" key="1">
    <citation type="submission" date="2018-12" db="EMBL/GenBank/DDBJ databases">
        <authorList>
            <person name="Criscuolo A."/>
        </authorList>
    </citation>
    <scope>NUCLEOTIDE SEQUENCE [LARGE SCALE GENOMIC DNA]</scope>
    <source>
        <strain evidence="1">ACIP1116241</strain>
    </source>
</reference>
<keyword evidence="2" id="KW-1185">Reference proteome</keyword>
<evidence type="ECO:0008006" key="3">
    <source>
        <dbReference type="Google" id="ProtNLM"/>
    </source>
</evidence>
<protein>
    <recommendedName>
        <fullName evidence="3">DUF1284 domain-containing protein</fullName>
    </recommendedName>
</protein>
<dbReference type="RefSeq" id="WP_126152628.1">
    <property type="nucleotide sequence ID" value="NZ_UZWE01000012.1"/>
</dbReference>
<proteinExistence type="predicted"/>
<dbReference type="InterPro" id="IPR009702">
    <property type="entry name" value="DUF1284"/>
</dbReference>
<dbReference type="AlphaFoldDB" id="A0A3S4EPH9"/>